<proteinExistence type="predicted"/>
<keyword evidence="1 3" id="KW-0489">Methyltransferase</keyword>
<accession>A0ABS6BEH0</accession>
<keyword evidence="2" id="KW-0808">Transferase</keyword>
<comment type="caution">
    <text evidence="3">The sequence shown here is derived from an EMBL/GenBank/DDBJ whole genome shotgun (WGS) entry which is preliminary data.</text>
</comment>
<dbReference type="GO" id="GO:0032259">
    <property type="term" value="P:methylation"/>
    <property type="evidence" value="ECO:0007669"/>
    <property type="project" value="UniProtKB-KW"/>
</dbReference>
<dbReference type="CDD" id="cd02440">
    <property type="entry name" value="AdoMet_MTases"/>
    <property type="match status" value="1"/>
</dbReference>
<dbReference type="PANTHER" id="PTHR43648">
    <property type="entry name" value="ELECTRON TRANSFER FLAVOPROTEIN BETA SUBUNIT LYSINE METHYLTRANSFERASE"/>
    <property type="match status" value="1"/>
</dbReference>
<dbReference type="GO" id="GO:0005840">
    <property type="term" value="C:ribosome"/>
    <property type="evidence" value="ECO:0007669"/>
    <property type="project" value="UniProtKB-KW"/>
</dbReference>
<evidence type="ECO:0000313" key="3">
    <source>
        <dbReference type="EMBL" id="MBU3076708.1"/>
    </source>
</evidence>
<sequence>MSVPGVPEVRLHKAAPSSGLARLAAADEAFGSPYWAYYWGGGLALARHVLDRPEAVRGRAVLDLGAGSGLVGIAAMLAGARRVLAADTDPYAAAVLPLNAEANGVALGVHLGDLTGGDPPAGVDTVLVGDLFYEHRLAERVAAYLGRCVEAGMTVLVGDPGRAFLPRGRINQLSSHTVEERGEPAHSCVFAFTG</sequence>
<protein>
    <submittedName>
        <fullName evidence="3">50S ribosomal protein L11 methyltransferase</fullName>
    </submittedName>
</protein>
<keyword evidence="4" id="KW-1185">Reference proteome</keyword>
<dbReference type="Pfam" id="PF06325">
    <property type="entry name" value="PrmA"/>
    <property type="match status" value="1"/>
</dbReference>
<dbReference type="Proteomes" id="UP000776276">
    <property type="component" value="Unassembled WGS sequence"/>
</dbReference>
<organism evidence="3 4">
    <name type="scientific">Sphingomonas quercus</name>
    <dbReference type="NCBI Taxonomy" id="2842451"/>
    <lineage>
        <taxon>Bacteria</taxon>
        <taxon>Pseudomonadati</taxon>
        <taxon>Pseudomonadota</taxon>
        <taxon>Alphaproteobacteria</taxon>
        <taxon>Sphingomonadales</taxon>
        <taxon>Sphingomonadaceae</taxon>
        <taxon>Sphingomonas</taxon>
    </lineage>
</organism>
<gene>
    <name evidence="3" type="ORF">KOF26_02420</name>
</gene>
<dbReference type="GO" id="GO:0008168">
    <property type="term" value="F:methyltransferase activity"/>
    <property type="evidence" value="ECO:0007669"/>
    <property type="project" value="UniProtKB-KW"/>
</dbReference>
<evidence type="ECO:0000256" key="2">
    <source>
        <dbReference type="ARBA" id="ARBA00022679"/>
    </source>
</evidence>
<name>A0ABS6BEH0_9SPHN</name>
<dbReference type="EMBL" id="JAHKRT010000001">
    <property type="protein sequence ID" value="MBU3076708.1"/>
    <property type="molecule type" value="Genomic_DNA"/>
</dbReference>
<dbReference type="RefSeq" id="WP_216319345.1">
    <property type="nucleotide sequence ID" value="NZ_JAHKRT010000001.1"/>
</dbReference>
<evidence type="ECO:0000313" key="4">
    <source>
        <dbReference type="Proteomes" id="UP000776276"/>
    </source>
</evidence>
<evidence type="ECO:0000256" key="1">
    <source>
        <dbReference type="ARBA" id="ARBA00022603"/>
    </source>
</evidence>
<dbReference type="PANTHER" id="PTHR43648:SF1">
    <property type="entry name" value="ELECTRON TRANSFER FLAVOPROTEIN BETA SUBUNIT LYSINE METHYLTRANSFERASE"/>
    <property type="match status" value="1"/>
</dbReference>
<keyword evidence="3" id="KW-0687">Ribonucleoprotein</keyword>
<dbReference type="InterPro" id="IPR050078">
    <property type="entry name" value="Ribosomal_L11_MeTrfase_PrmA"/>
</dbReference>
<reference evidence="3 4" key="1">
    <citation type="submission" date="2021-06" db="EMBL/GenBank/DDBJ databases">
        <title>Sphingomonas sp. XMGL2, whole genome shotgun sequencing project.</title>
        <authorList>
            <person name="Zhao G."/>
            <person name="Shen L."/>
        </authorList>
    </citation>
    <scope>NUCLEOTIDE SEQUENCE [LARGE SCALE GENOMIC DNA]</scope>
    <source>
        <strain evidence="3 4">XMGL2</strain>
    </source>
</reference>
<keyword evidence="3" id="KW-0689">Ribosomal protein</keyword>